<proteinExistence type="predicted"/>
<comment type="caution">
    <text evidence="1">The sequence shown here is derived from an EMBL/GenBank/DDBJ whole genome shotgun (WGS) entry which is preliminary data.</text>
</comment>
<gene>
    <name evidence="1" type="ORF">WH159_13945</name>
</gene>
<evidence type="ECO:0000313" key="2">
    <source>
        <dbReference type="Proteomes" id="UP001380365"/>
    </source>
</evidence>
<keyword evidence="2" id="KW-1185">Reference proteome</keyword>
<sequence length="55" mass="6462">MQREDDLQYYYKRAETELERAQSAVDPAAVKAHYLLAGYYLDRVYNRELPAGHGR</sequence>
<name>A0ABU8Q809_9SPHN</name>
<reference evidence="1 2" key="1">
    <citation type="submission" date="2023-12" db="EMBL/GenBank/DDBJ databases">
        <title>Gut-associated functions are favored during microbiome assembly across C. elegans life.</title>
        <authorList>
            <person name="Zimmermann J."/>
        </authorList>
    </citation>
    <scope>NUCLEOTIDE SEQUENCE [LARGE SCALE GENOMIC DNA]</scope>
    <source>
        <strain evidence="1 2">JUb134</strain>
    </source>
</reference>
<organism evidence="1 2">
    <name type="scientific">Sphingomonas molluscorum</name>
    <dbReference type="NCBI Taxonomy" id="418184"/>
    <lineage>
        <taxon>Bacteria</taxon>
        <taxon>Pseudomonadati</taxon>
        <taxon>Pseudomonadota</taxon>
        <taxon>Alphaproteobacteria</taxon>
        <taxon>Sphingomonadales</taxon>
        <taxon>Sphingomonadaceae</taxon>
        <taxon>Sphingomonas</taxon>
    </lineage>
</organism>
<dbReference type="EMBL" id="JBBGZA010000001">
    <property type="protein sequence ID" value="MEJ5095637.1"/>
    <property type="molecule type" value="Genomic_DNA"/>
</dbReference>
<dbReference type="RefSeq" id="WP_164521292.1">
    <property type="nucleotide sequence ID" value="NZ_BAAAEL010000012.1"/>
</dbReference>
<evidence type="ECO:0000313" key="1">
    <source>
        <dbReference type="EMBL" id="MEJ5095637.1"/>
    </source>
</evidence>
<accession>A0ABU8Q809</accession>
<dbReference type="Proteomes" id="UP001380365">
    <property type="component" value="Unassembled WGS sequence"/>
</dbReference>
<protein>
    <submittedName>
        <fullName evidence="1">Uncharacterized protein</fullName>
    </submittedName>
</protein>